<dbReference type="EMBL" id="CAXIEN010000076">
    <property type="protein sequence ID" value="CAL1274227.1"/>
    <property type="molecule type" value="Genomic_DNA"/>
</dbReference>
<dbReference type="Proteomes" id="UP001497382">
    <property type="component" value="Unassembled WGS sequence"/>
</dbReference>
<evidence type="ECO:0000313" key="1">
    <source>
        <dbReference type="EMBL" id="CAL1274227.1"/>
    </source>
</evidence>
<dbReference type="AlphaFoldDB" id="A0AAV1ZR96"/>
<accession>A0AAV1ZR96</accession>
<reference evidence="1 2" key="1">
    <citation type="submission" date="2024-04" db="EMBL/GenBank/DDBJ databases">
        <authorList>
            <person name="Rising A."/>
            <person name="Reimegard J."/>
            <person name="Sonavane S."/>
            <person name="Akerstrom W."/>
            <person name="Nylinder S."/>
            <person name="Hedman E."/>
            <person name="Kallberg Y."/>
        </authorList>
    </citation>
    <scope>NUCLEOTIDE SEQUENCE [LARGE SCALE GENOMIC DNA]</scope>
</reference>
<gene>
    <name evidence="1" type="ORF">LARSCL_LOCUS7354</name>
</gene>
<protein>
    <submittedName>
        <fullName evidence="1">Uncharacterized protein</fullName>
    </submittedName>
</protein>
<keyword evidence="2" id="KW-1185">Reference proteome</keyword>
<evidence type="ECO:0000313" key="2">
    <source>
        <dbReference type="Proteomes" id="UP001497382"/>
    </source>
</evidence>
<sequence>MAIFQRSCDVNAFHWFGLFGKRKLLIGLDGAQLPLSASL</sequence>
<organism evidence="1 2">
    <name type="scientific">Larinioides sclopetarius</name>
    <dbReference type="NCBI Taxonomy" id="280406"/>
    <lineage>
        <taxon>Eukaryota</taxon>
        <taxon>Metazoa</taxon>
        <taxon>Ecdysozoa</taxon>
        <taxon>Arthropoda</taxon>
        <taxon>Chelicerata</taxon>
        <taxon>Arachnida</taxon>
        <taxon>Araneae</taxon>
        <taxon>Araneomorphae</taxon>
        <taxon>Entelegynae</taxon>
        <taxon>Araneoidea</taxon>
        <taxon>Araneidae</taxon>
        <taxon>Larinioides</taxon>
    </lineage>
</organism>
<comment type="caution">
    <text evidence="1">The sequence shown here is derived from an EMBL/GenBank/DDBJ whole genome shotgun (WGS) entry which is preliminary data.</text>
</comment>
<name>A0AAV1ZR96_9ARAC</name>
<proteinExistence type="predicted"/>